<protein>
    <submittedName>
        <fullName evidence="1">Uncharacterized protein</fullName>
    </submittedName>
</protein>
<dbReference type="OrthoDB" id="1934429at2"/>
<keyword evidence="2" id="KW-1185">Reference proteome</keyword>
<proteinExistence type="predicted"/>
<name>A0A198A2J8_9BACL</name>
<evidence type="ECO:0000313" key="2">
    <source>
        <dbReference type="Proteomes" id="UP000078454"/>
    </source>
</evidence>
<dbReference type="Proteomes" id="UP000078454">
    <property type="component" value="Unassembled WGS sequence"/>
</dbReference>
<organism evidence="1 2">
    <name type="scientific">Paenibacillus oryzisoli</name>
    <dbReference type="NCBI Taxonomy" id="1850517"/>
    <lineage>
        <taxon>Bacteria</taxon>
        <taxon>Bacillati</taxon>
        <taxon>Bacillota</taxon>
        <taxon>Bacilli</taxon>
        <taxon>Bacillales</taxon>
        <taxon>Paenibacillaceae</taxon>
        <taxon>Paenibacillus</taxon>
    </lineage>
</organism>
<sequence length="63" mass="7170">MTDILEAVVDVMKTISNEEPKSPLHVGLNTTMDNELRQTHTDSKEQCDVQAKRLSEFMIQEGH</sequence>
<gene>
    <name evidence="1" type="ORF">A8708_04405</name>
</gene>
<dbReference type="AlphaFoldDB" id="A0A198A2J8"/>
<reference evidence="1 2" key="1">
    <citation type="submission" date="2016-05" db="EMBL/GenBank/DDBJ databases">
        <title>Paenibacillus sp. 1ZS3-15 nov., isolated from the rhizosphere soil.</title>
        <authorList>
            <person name="Zhang X.X."/>
            <person name="Zhang J."/>
        </authorList>
    </citation>
    <scope>NUCLEOTIDE SEQUENCE [LARGE SCALE GENOMIC DNA]</scope>
    <source>
        <strain evidence="1 2">1ZS3-15</strain>
    </source>
</reference>
<dbReference type="EMBL" id="LYPB01000083">
    <property type="protein sequence ID" value="OAS15400.1"/>
    <property type="molecule type" value="Genomic_DNA"/>
</dbReference>
<dbReference type="RefSeq" id="WP_068668276.1">
    <property type="nucleotide sequence ID" value="NZ_LYPB01000083.1"/>
</dbReference>
<evidence type="ECO:0000313" key="1">
    <source>
        <dbReference type="EMBL" id="OAS15400.1"/>
    </source>
</evidence>
<comment type="caution">
    <text evidence="1">The sequence shown here is derived from an EMBL/GenBank/DDBJ whole genome shotgun (WGS) entry which is preliminary data.</text>
</comment>
<accession>A0A198A2J8</accession>